<evidence type="ECO:0000259" key="9">
    <source>
        <dbReference type="Pfam" id="PF07885"/>
    </source>
</evidence>
<keyword evidence="5" id="KW-0406">Ion transport</keyword>
<evidence type="ECO:0000313" key="11">
    <source>
        <dbReference type="Proteomes" id="UP000483379"/>
    </source>
</evidence>
<feature type="transmembrane region" description="Helical" evidence="8">
    <location>
        <begin position="72"/>
        <end position="97"/>
    </location>
</feature>
<dbReference type="PANTHER" id="PTHR11003">
    <property type="entry name" value="POTASSIUM CHANNEL, SUBFAMILY K"/>
    <property type="match status" value="1"/>
</dbReference>
<keyword evidence="3 8" id="KW-0812">Transmembrane</keyword>
<comment type="caution">
    <text evidence="10">The sequence shown here is derived from an EMBL/GenBank/DDBJ whole genome shotgun (WGS) entry which is preliminary data.</text>
</comment>
<evidence type="ECO:0000313" key="10">
    <source>
        <dbReference type="EMBL" id="NEV65126.1"/>
    </source>
</evidence>
<feature type="transmembrane region" description="Helical" evidence="8">
    <location>
        <begin position="21"/>
        <end position="39"/>
    </location>
</feature>
<dbReference type="Pfam" id="PF07885">
    <property type="entry name" value="Ion_trans_2"/>
    <property type="match status" value="1"/>
</dbReference>
<dbReference type="RefSeq" id="WP_164456454.1">
    <property type="nucleotide sequence ID" value="NZ_JAAIJQ010000154.1"/>
</dbReference>
<feature type="domain" description="Potassium channel" evidence="9">
    <location>
        <begin position="25"/>
        <end position="96"/>
    </location>
</feature>
<evidence type="ECO:0000256" key="8">
    <source>
        <dbReference type="SAM" id="Phobius"/>
    </source>
</evidence>
<dbReference type="GO" id="GO:0030322">
    <property type="term" value="P:stabilization of membrane potential"/>
    <property type="evidence" value="ECO:0007669"/>
    <property type="project" value="TreeGrafter"/>
</dbReference>
<evidence type="ECO:0000256" key="1">
    <source>
        <dbReference type="ARBA" id="ARBA00004141"/>
    </source>
</evidence>
<evidence type="ECO:0000256" key="7">
    <source>
        <dbReference type="ARBA" id="ARBA00023303"/>
    </source>
</evidence>
<dbReference type="EMBL" id="JAAIJQ010000154">
    <property type="protein sequence ID" value="NEV65126.1"/>
    <property type="molecule type" value="Genomic_DNA"/>
</dbReference>
<name>A0A6M0K5S3_9GAMM</name>
<keyword evidence="7 10" id="KW-0407">Ion channel</keyword>
<comment type="subcellular location">
    <subcellularLocation>
        <location evidence="1">Membrane</location>
        <topology evidence="1">Multi-pass membrane protein</topology>
    </subcellularLocation>
</comment>
<reference evidence="10 11" key="1">
    <citation type="submission" date="2020-02" db="EMBL/GenBank/DDBJ databases">
        <title>Genome sequences of Thiorhodococcus mannitoliphagus and Thiorhodococcus minor, purple sulfur photosynthetic bacteria in the gammaproteobacterial family, Chromatiaceae.</title>
        <authorList>
            <person name="Aviles F.A."/>
            <person name="Meyer T.E."/>
            <person name="Kyndt J.A."/>
        </authorList>
    </citation>
    <scope>NUCLEOTIDE SEQUENCE [LARGE SCALE GENOMIC DNA]</scope>
    <source>
        <strain evidence="10 11">DSM 11518</strain>
    </source>
</reference>
<keyword evidence="2" id="KW-0813">Transport</keyword>
<dbReference type="GO" id="GO:0005886">
    <property type="term" value="C:plasma membrane"/>
    <property type="evidence" value="ECO:0007669"/>
    <property type="project" value="TreeGrafter"/>
</dbReference>
<dbReference type="Gene3D" id="1.10.287.70">
    <property type="match status" value="1"/>
</dbReference>
<dbReference type="AlphaFoldDB" id="A0A6M0K5S3"/>
<evidence type="ECO:0000256" key="4">
    <source>
        <dbReference type="ARBA" id="ARBA00022989"/>
    </source>
</evidence>
<evidence type="ECO:0000256" key="2">
    <source>
        <dbReference type="ARBA" id="ARBA00022448"/>
    </source>
</evidence>
<proteinExistence type="predicted"/>
<evidence type="ECO:0000256" key="5">
    <source>
        <dbReference type="ARBA" id="ARBA00023065"/>
    </source>
</evidence>
<keyword evidence="4 8" id="KW-1133">Transmembrane helix</keyword>
<keyword evidence="11" id="KW-1185">Reference proteome</keyword>
<gene>
    <name evidence="10" type="ORF">G3446_25315</name>
</gene>
<dbReference type="PANTHER" id="PTHR11003:SF291">
    <property type="entry name" value="IP11374P"/>
    <property type="match status" value="1"/>
</dbReference>
<evidence type="ECO:0000256" key="3">
    <source>
        <dbReference type="ARBA" id="ARBA00022692"/>
    </source>
</evidence>
<protein>
    <submittedName>
        <fullName evidence="10">Two pore domain potassium channel family protein</fullName>
    </submittedName>
</protein>
<evidence type="ECO:0000256" key="6">
    <source>
        <dbReference type="ARBA" id="ARBA00023136"/>
    </source>
</evidence>
<dbReference type="GO" id="GO:0015271">
    <property type="term" value="F:outward rectifier potassium channel activity"/>
    <property type="evidence" value="ECO:0007669"/>
    <property type="project" value="TreeGrafter"/>
</dbReference>
<dbReference type="Proteomes" id="UP000483379">
    <property type="component" value="Unassembled WGS sequence"/>
</dbReference>
<keyword evidence="6 8" id="KW-0472">Membrane</keyword>
<dbReference type="InterPro" id="IPR013099">
    <property type="entry name" value="K_chnl_dom"/>
</dbReference>
<organism evidence="10 11">
    <name type="scientific">Thiorhodococcus minor</name>
    <dbReference type="NCBI Taxonomy" id="57489"/>
    <lineage>
        <taxon>Bacteria</taxon>
        <taxon>Pseudomonadati</taxon>
        <taxon>Pseudomonadota</taxon>
        <taxon>Gammaproteobacteria</taxon>
        <taxon>Chromatiales</taxon>
        <taxon>Chromatiaceae</taxon>
        <taxon>Thiorhodococcus</taxon>
    </lineage>
</organism>
<dbReference type="SUPFAM" id="SSF81324">
    <property type="entry name" value="Voltage-gated potassium channels"/>
    <property type="match status" value="1"/>
</dbReference>
<dbReference type="GO" id="GO:0022841">
    <property type="term" value="F:potassium ion leak channel activity"/>
    <property type="evidence" value="ECO:0007669"/>
    <property type="project" value="TreeGrafter"/>
</dbReference>
<accession>A0A6M0K5S3</accession>
<dbReference type="InterPro" id="IPR003280">
    <property type="entry name" value="2pore_dom_K_chnl"/>
</dbReference>
<sequence>MRDLLLFVNNFYVIARFVRHVFVFLCLLLMLLGLTLAWAEDWTLGDAAYFTLITGLTVGYGDMTPVTTLGRIASIASAIIGVGATGLYVAIASKAVATAIRGQRLSRDTKIADADVD</sequence>